<proteinExistence type="predicted"/>
<evidence type="ECO:0000259" key="2">
    <source>
        <dbReference type="Pfam" id="PF20250"/>
    </source>
</evidence>
<reference evidence="4" key="1">
    <citation type="submission" date="2016-09" db="EMBL/GenBank/DDBJ databases">
        <authorList>
            <person name="Varghese N."/>
            <person name="Submissions S."/>
        </authorList>
    </citation>
    <scope>NUCLEOTIDE SEQUENCE [LARGE SCALE GENOMIC DNA]</scope>
    <source>
        <strain evidence="4">S5</strain>
    </source>
</reference>
<dbReference type="InterPro" id="IPR005646">
    <property type="entry name" value="FapA"/>
</dbReference>
<dbReference type="AlphaFoldDB" id="A0A1G6H3S7"/>
<organism evidence="3 4">
    <name type="scientific">Pelagirhabdus alkalitolerans</name>
    <dbReference type="NCBI Taxonomy" id="1612202"/>
    <lineage>
        <taxon>Bacteria</taxon>
        <taxon>Bacillati</taxon>
        <taxon>Bacillota</taxon>
        <taxon>Bacilli</taxon>
        <taxon>Bacillales</taxon>
        <taxon>Bacillaceae</taxon>
        <taxon>Pelagirhabdus</taxon>
    </lineage>
</organism>
<sequence length="456" mass="50432">MEAIKDYFELLVSEDYMSASVQMRQEYDPADLTKDEFISWLKSEKITYGLNQQSIDLIVNTCSEDIFPINVAQGTEPIHGIDGKIDYVCDQDNYFDEDEKRDFRDVKKIPSLEEGEKIAILTDPVKGKSGHTIFGKKLPAKKGKPIKLRPGKNVRYDEESKTFFATEVGQLSVGSSKINVFNTYEVSQDLSMETGNVSFVGSVIVRGNVPAGYRVEADGDVHIYGLVEAGHIEAGGNVVITEGIAGLKKGSIKANGDVTIGYINQAHVHAEHNINVQNSIMHSQCVAKQHIYCQSGSIVGGSCSAGKTIEAKDIGNKMDTKTEVAIGVDQEQFQLETKLNAAKDTLISEIEKLKTLGQNLEEKAKKTGGLSSKERIFLIKQKNTLQQTEGKLDQINERIESLHVQIGDEDRAKLIVKGTLHENVDLCFGKYQQTTTKPYKFSQVFIEEGEISISPL</sequence>
<dbReference type="STRING" id="1612202.SAMN05421734_102193"/>
<name>A0A1G6H3S7_9BACI</name>
<keyword evidence="4" id="KW-1185">Reference proteome</keyword>
<feature type="domain" description="Flagellar Assembly Protein A N-terminal region" evidence="2">
    <location>
        <begin position="9"/>
        <end position="173"/>
    </location>
</feature>
<evidence type="ECO:0000313" key="3">
    <source>
        <dbReference type="EMBL" id="SDB88919.1"/>
    </source>
</evidence>
<dbReference type="Pfam" id="PF20250">
    <property type="entry name" value="FapA_N"/>
    <property type="match status" value="1"/>
</dbReference>
<dbReference type="InterPro" id="IPR046866">
    <property type="entry name" value="FapA_N"/>
</dbReference>
<dbReference type="PANTHER" id="PTHR38032">
    <property type="entry name" value="POLYMERASE-RELATED"/>
    <property type="match status" value="1"/>
</dbReference>
<dbReference type="PANTHER" id="PTHR38032:SF1">
    <property type="entry name" value="RNA-BINDING PROTEIN KHPB N-TERMINAL DOMAIN-CONTAINING PROTEIN"/>
    <property type="match status" value="1"/>
</dbReference>
<keyword evidence="1" id="KW-0175">Coiled coil</keyword>
<dbReference type="EMBL" id="FMYI01000002">
    <property type="protein sequence ID" value="SDB88919.1"/>
    <property type="molecule type" value="Genomic_DNA"/>
</dbReference>
<dbReference type="OrthoDB" id="9816426at2"/>
<accession>A0A1G6H3S7</accession>
<dbReference type="Pfam" id="PF03961">
    <property type="entry name" value="FapA"/>
    <property type="match status" value="1"/>
</dbReference>
<dbReference type="InterPro" id="IPR046865">
    <property type="entry name" value="FapA_b_solenoid"/>
</dbReference>
<feature type="coiled-coil region" evidence="1">
    <location>
        <begin position="343"/>
        <end position="405"/>
    </location>
</feature>
<evidence type="ECO:0000256" key="1">
    <source>
        <dbReference type="SAM" id="Coils"/>
    </source>
</evidence>
<protein>
    <recommendedName>
        <fullName evidence="2">Flagellar Assembly Protein A N-terminal region domain-containing protein</fullName>
    </recommendedName>
</protein>
<evidence type="ECO:0000313" key="4">
    <source>
        <dbReference type="Proteomes" id="UP000242949"/>
    </source>
</evidence>
<dbReference type="RefSeq" id="WP_090793048.1">
    <property type="nucleotide sequence ID" value="NZ_FMYI01000002.1"/>
</dbReference>
<gene>
    <name evidence="3" type="ORF">SAMN05421734_102193</name>
</gene>
<dbReference type="Proteomes" id="UP000242949">
    <property type="component" value="Unassembled WGS sequence"/>
</dbReference>